<dbReference type="Pfam" id="PF13489">
    <property type="entry name" value="Methyltransf_23"/>
    <property type="match status" value="1"/>
</dbReference>
<organism evidence="3 4">
    <name type="scientific">Actinokineospora auranticolor</name>
    <dbReference type="NCBI Taxonomy" id="155976"/>
    <lineage>
        <taxon>Bacteria</taxon>
        <taxon>Bacillati</taxon>
        <taxon>Actinomycetota</taxon>
        <taxon>Actinomycetes</taxon>
        <taxon>Pseudonocardiales</taxon>
        <taxon>Pseudonocardiaceae</taxon>
        <taxon>Actinokineospora</taxon>
    </lineage>
</organism>
<name>A0A2S6GSZ0_9PSEU</name>
<reference evidence="3 4" key="1">
    <citation type="submission" date="2018-02" db="EMBL/GenBank/DDBJ databases">
        <title>Genomic Encyclopedia of Archaeal and Bacterial Type Strains, Phase II (KMG-II): from individual species to whole genera.</title>
        <authorList>
            <person name="Goeker M."/>
        </authorList>
    </citation>
    <scope>NUCLEOTIDE SEQUENCE [LARGE SCALE GENOMIC DNA]</scope>
    <source>
        <strain evidence="3 4">YU 961-1</strain>
    </source>
</reference>
<dbReference type="InterPro" id="IPR051052">
    <property type="entry name" value="Diverse_substrate_MTase"/>
</dbReference>
<dbReference type="Proteomes" id="UP000239203">
    <property type="component" value="Unassembled WGS sequence"/>
</dbReference>
<keyword evidence="4" id="KW-1185">Reference proteome</keyword>
<dbReference type="PANTHER" id="PTHR44942:SF4">
    <property type="entry name" value="METHYLTRANSFERASE TYPE 11 DOMAIN-CONTAINING PROTEIN"/>
    <property type="match status" value="1"/>
</dbReference>
<dbReference type="InterPro" id="IPR029063">
    <property type="entry name" value="SAM-dependent_MTases_sf"/>
</dbReference>
<dbReference type="RefSeq" id="WP_181043435.1">
    <property type="nucleotide sequence ID" value="NZ_CP154825.1"/>
</dbReference>
<dbReference type="SUPFAM" id="SSF53335">
    <property type="entry name" value="S-adenosyl-L-methionine-dependent methyltransferases"/>
    <property type="match status" value="1"/>
</dbReference>
<dbReference type="Gene3D" id="3.40.50.150">
    <property type="entry name" value="Vaccinia Virus protein VP39"/>
    <property type="match status" value="1"/>
</dbReference>
<protein>
    <submittedName>
        <fullName evidence="3">Methyltransferase family protein</fullName>
    </submittedName>
</protein>
<dbReference type="PANTHER" id="PTHR44942">
    <property type="entry name" value="METHYLTRANSF_11 DOMAIN-CONTAINING PROTEIN"/>
    <property type="match status" value="1"/>
</dbReference>
<dbReference type="GO" id="GO:0032259">
    <property type="term" value="P:methylation"/>
    <property type="evidence" value="ECO:0007669"/>
    <property type="project" value="UniProtKB-KW"/>
</dbReference>
<dbReference type="CDD" id="cd02440">
    <property type="entry name" value="AdoMet_MTases"/>
    <property type="match status" value="1"/>
</dbReference>
<evidence type="ECO:0000256" key="1">
    <source>
        <dbReference type="ARBA" id="ARBA00022603"/>
    </source>
</evidence>
<gene>
    <name evidence="3" type="ORF">CLV40_10516</name>
</gene>
<evidence type="ECO:0000256" key="2">
    <source>
        <dbReference type="ARBA" id="ARBA00022679"/>
    </source>
</evidence>
<keyword evidence="1 3" id="KW-0489">Methyltransferase</keyword>
<proteinExistence type="predicted"/>
<evidence type="ECO:0000313" key="4">
    <source>
        <dbReference type="Proteomes" id="UP000239203"/>
    </source>
</evidence>
<dbReference type="AlphaFoldDB" id="A0A2S6GSZ0"/>
<dbReference type="GO" id="GO:0008168">
    <property type="term" value="F:methyltransferase activity"/>
    <property type="evidence" value="ECO:0007669"/>
    <property type="project" value="UniProtKB-KW"/>
</dbReference>
<dbReference type="EMBL" id="PTIX01000005">
    <property type="protein sequence ID" value="PPK68293.1"/>
    <property type="molecule type" value="Genomic_DNA"/>
</dbReference>
<sequence length="262" mass="29181">MPTPHRHRAMAESFGTDADRYDRARPAYPDALITRIVEASPGRAVVDVGCGTGIAARQFQARGCTVLGVEPDRRMAEIARRHLPVEVSTIEDWDPADRRFDAMTAAQSWHWVDPTAGAAKAAQALRPTGLFAAFWHVFDPPENISRALATAYRRVVPDSPIDFDAIAKTPREDRYRPIFDKTADGLHHTNAFATPETWHVTWEHPYTRDEWLDQLPTTGAMTQLPPDALAEILDDVGTAIDKLGGRFTMHYTTVAITAARNR</sequence>
<comment type="caution">
    <text evidence="3">The sequence shown here is derived from an EMBL/GenBank/DDBJ whole genome shotgun (WGS) entry which is preliminary data.</text>
</comment>
<evidence type="ECO:0000313" key="3">
    <source>
        <dbReference type="EMBL" id="PPK68293.1"/>
    </source>
</evidence>
<keyword evidence="2 3" id="KW-0808">Transferase</keyword>
<accession>A0A2S6GSZ0</accession>